<keyword evidence="3 6" id="KW-0808">Transferase</keyword>
<evidence type="ECO:0000259" key="7">
    <source>
        <dbReference type="Pfam" id="PF00483"/>
    </source>
</evidence>
<dbReference type="InterPro" id="IPR005835">
    <property type="entry name" value="NTP_transferase_dom"/>
</dbReference>
<dbReference type="InterPro" id="IPR005771">
    <property type="entry name" value="GalU_uridylyltTrfase_bac/arc"/>
</dbReference>
<protein>
    <recommendedName>
        <fullName evidence="2 6">UTP--glucose-1-phosphate uridylyltransferase</fullName>
        <ecNumber evidence="2 6">2.7.7.9</ecNumber>
    </recommendedName>
    <alternativeName>
        <fullName evidence="6">UDP-glucose pyrophosphorylase</fullName>
    </alternativeName>
</protein>
<dbReference type="CDD" id="cd02541">
    <property type="entry name" value="UGPase_prokaryotic"/>
    <property type="match status" value="1"/>
</dbReference>
<dbReference type="InterPro" id="IPR029044">
    <property type="entry name" value="Nucleotide-diphossugar_trans"/>
</dbReference>
<keyword evidence="9" id="KW-1185">Reference proteome</keyword>
<dbReference type="GO" id="GO:0006011">
    <property type="term" value="P:UDP-alpha-D-glucose metabolic process"/>
    <property type="evidence" value="ECO:0007669"/>
    <property type="project" value="InterPro"/>
</dbReference>
<dbReference type="Proteomes" id="UP000671879">
    <property type="component" value="Chromosome"/>
</dbReference>
<dbReference type="Gene3D" id="3.90.550.10">
    <property type="entry name" value="Spore Coat Polysaccharide Biosynthesis Protein SpsA, Chain A"/>
    <property type="match status" value="1"/>
</dbReference>
<feature type="domain" description="Nucleotidyl transferase" evidence="7">
    <location>
        <begin position="13"/>
        <end position="260"/>
    </location>
</feature>
<sequence>MVSSVRSCLFPVAGLGTRFLPATKEIPKEMIPLVDRPLIHYGVEEAVGAGCRDMVFVTGRGKRAVEDYFDRSFDLERMLEARGKGDVARAMAAISTLASFSSVRQPEPLGLGHAVLCGEALCSGGYFAVVLPDDVMIGEPPVLAQLVDVHEKRGGSVIALEEVAPEETSRYGIVAATEAGEGLWRVTDLVEKPAPDRAPSRLAVMGRYVLSPRLFDLLRDLPRGAGGEIQLTDGLVRLLKEEPLWGVTYKGRRYDCGTKEGWLRSTVSLALGDRALREVVLDVLREEAVAEKRTHVCSSCQKEAPELA</sequence>
<dbReference type="GO" id="GO:0003983">
    <property type="term" value="F:UTP:glucose-1-phosphate uridylyltransferase activity"/>
    <property type="evidence" value="ECO:0007669"/>
    <property type="project" value="UniProtKB-EC"/>
</dbReference>
<evidence type="ECO:0000256" key="2">
    <source>
        <dbReference type="ARBA" id="ARBA00012415"/>
    </source>
</evidence>
<comment type="catalytic activity">
    <reaction evidence="5 6">
        <text>alpha-D-glucose 1-phosphate + UTP + H(+) = UDP-alpha-D-glucose + diphosphate</text>
        <dbReference type="Rhea" id="RHEA:19889"/>
        <dbReference type="ChEBI" id="CHEBI:15378"/>
        <dbReference type="ChEBI" id="CHEBI:33019"/>
        <dbReference type="ChEBI" id="CHEBI:46398"/>
        <dbReference type="ChEBI" id="CHEBI:58601"/>
        <dbReference type="ChEBI" id="CHEBI:58885"/>
        <dbReference type="EC" id="2.7.7.9"/>
    </reaction>
</comment>
<organism evidence="8 9">
    <name type="scientific">Aminithiophilus ramosus</name>
    <dbReference type="NCBI Taxonomy" id="3029084"/>
    <lineage>
        <taxon>Bacteria</taxon>
        <taxon>Thermotogati</taxon>
        <taxon>Synergistota</taxon>
        <taxon>Synergistia</taxon>
        <taxon>Synergistales</taxon>
        <taxon>Aminithiophilaceae</taxon>
        <taxon>Aminithiophilus</taxon>
    </lineage>
</organism>
<dbReference type="EMBL" id="CP072943">
    <property type="protein sequence ID" value="QTX33733.1"/>
    <property type="molecule type" value="Genomic_DNA"/>
</dbReference>
<dbReference type="EC" id="2.7.7.9" evidence="2 6"/>
<evidence type="ECO:0000256" key="6">
    <source>
        <dbReference type="RuleBase" id="RU361259"/>
    </source>
</evidence>
<dbReference type="Pfam" id="PF00483">
    <property type="entry name" value="NTP_transferase"/>
    <property type="match status" value="1"/>
</dbReference>
<evidence type="ECO:0000313" key="8">
    <source>
        <dbReference type="EMBL" id="QTX33733.1"/>
    </source>
</evidence>
<dbReference type="PANTHER" id="PTHR43197">
    <property type="entry name" value="UTP--GLUCOSE-1-PHOSPHATE URIDYLYLTRANSFERASE"/>
    <property type="match status" value="1"/>
</dbReference>
<comment type="similarity">
    <text evidence="1 6">Belongs to the UDPGP type 2 family.</text>
</comment>
<evidence type="ECO:0000256" key="5">
    <source>
        <dbReference type="ARBA" id="ARBA00048128"/>
    </source>
</evidence>
<dbReference type="KEGG" id="aram:KAR29_07760"/>
<evidence type="ECO:0000256" key="1">
    <source>
        <dbReference type="ARBA" id="ARBA00006890"/>
    </source>
</evidence>
<accession>A0A9Q7ARF0</accession>
<proteinExistence type="inferred from homology"/>
<evidence type="ECO:0000256" key="3">
    <source>
        <dbReference type="ARBA" id="ARBA00022679"/>
    </source>
</evidence>
<reference evidence="9" key="1">
    <citation type="submission" date="2021-04" db="EMBL/GenBank/DDBJ databases">
        <title>A novel Synergistetes isolate from a pyrite-forming mixed culture.</title>
        <authorList>
            <person name="Bunk B."/>
            <person name="Sproer C."/>
            <person name="Spring S."/>
            <person name="Pester M."/>
        </authorList>
    </citation>
    <scope>NUCLEOTIDE SEQUENCE [LARGE SCALE GENOMIC DNA]</scope>
    <source>
        <strain evidence="9">J.5.4.2-T.3.5.2</strain>
    </source>
</reference>
<dbReference type="PANTHER" id="PTHR43197:SF1">
    <property type="entry name" value="UTP--GLUCOSE-1-PHOSPHATE URIDYLYLTRANSFERASE"/>
    <property type="match status" value="1"/>
</dbReference>
<dbReference type="SUPFAM" id="SSF53448">
    <property type="entry name" value="Nucleotide-diphospho-sugar transferases"/>
    <property type="match status" value="1"/>
</dbReference>
<dbReference type="AlphaFoldDB" id="A0A9Q7ARF0"/>
<name>A0A9Q7ARF0_9BACT</name>
<evidence type="ECO:0000313" key="9">
    <source>
        <dbReference type="Proteomes" id="UP000671879"/>
    </source>
</evidence>
<dbReference type="NCBIfam" id="TIGR01099">
    <property type="entry name" value="galU"/>
    <property type="match status" value="1"/>
</dbReference>
<gene>
    <name evidence="8" type="primary">galU</name>
    <name evidence="8" type="ORF">KAR29_07760</name>
</gene>
<keyword evidence="4 6" id="KW-0548">Nucleotidyltransferase</keyword>
<evidence type="ECO:0000256" key="4">
    <source>
        <dbReference type="ARBA" id="ARBA00022695"/>
    </source>
</evidence>